<evidence type="ECO:0000256" key="1">
    <source>
        <dbReference type="ARBA" id="ARBA00008270"/>
    </source>
</evidence>
<protein>
    <submittedName>
        <fullName evidence="3">PhzF family phenazine biosynthesis protein</fullName>
    </submittedName>
</protein>
<evidence type="ECO:0000256" key="2">
    <source>
        <dbReference type="ARBA" id="ARBA00023235"/>
    </source>
</evidence>
<comment type="similarity">
    <text evidence="1">Belongs to the PhzF family.</text>
</comment>
<dbReference type="Proteomes" id="UP001596548">
    <property type="component" value="Unassembled WGS sequence"/>
</dbReference>
<proteinExistence type="inferred from homology"/>
<accession>A0ABW2HUE0</accession>
<comment type="caution">
    <text evidence="3">The sequence shown here is derived from an EMBL/GenBank/DDBJ whole genome shotgun (WGS) entry which is preliminary data.</text>
</comment>
<evidence type="ECO:0000313" key="4">
    <source>
        <dbReference type="Proteomes" id="UP001596548"/>
    </source>
</evidence>
<gene>
    <name evidence="3" type="ORF">ACFQS1_15440</name>
</gene>
<keyword evidence="4" id="KW-1185">Reference proteome</keyword>
<dbReference type="RefSeq" id="WP_378968414.1">
    <property type="nucleotide sequence ID" value="NZ_JBHTBJ010000009.1"/>
</dbReference>
<dbReference type="Pfam" id="PF02567">
    <property type="entry name" value="PhzC-PhzF"/>
    <property type="match status" value="1"/>
</dbReference>
<name>A0ABW2HUE0_9ACTN</name>
<dbReference type="SUPFAM" id="SSF54506">
    <property type="entry name" value="Diaminopimelate epimerase-like"/>
    <property type="match status" value="1"/>
</dbReference>
<dbReference type="InterPro" id="IPR003719">
    <property type="entry name" value="Phenazine_PhzF-like"/>
</dbReference>
<dbReference type="PIRSF" id="PIRSF016184">
    <property type="entry name" value="PhzC_PhzF"/>
    <property type="match status" value="1"/>
</dbReference>
<organism evidence="3 4">
    <name type="scientific">Paractinoplanes rhizophilus</name>
    <dbReference type="NCBI Taxonomy" id="1416877"/>
    <lineage>
        <taxon>Bacteria</taxon>
        <taxon>Bacillati</taxon>
        <taxon>Actinomycetota</taxon>
        <taxon>Actinomycetes</taxon>
        <taxon>Micromonosporales</taxon>
        <taxon>Micromonosporaceae</taxon>
        <taxon>Paractinoplanes</taxon>
    </lineage>
</organism>
<sequence length="265" mass="26900">MLTVVHACLRNGAGGSPTAVLDESPMPDEERRLVPARAGTSHAVFVAGDGALRFFTSEGELPACGHGTVAALALLAHRSGRAEHLLRVGGRTFWGRAAGGADGLFDAAFDPGPIRVRDPSPAELSETLAAIGVATEAGAACVATLGRPRLLLPVADRATLAGLTPDRERLRATTERFGLLGCYVYSSPDAEGRAAARMFAPAIGVPEDIANANGTACLAAHLGLDVRIDMGDSLGSPATVIARSRPGGILVGGVASVAGAPGVRN</sequence>
<keyword evidence="2" id="KW-0413">Isomerase</keyword>
<dbReference type="EMBL" id="JBHTBJ010000009">
    <property type="protein sequence ID" value="MFC7275381.1"/>
    <property type="molecule type" value="Genomic_DNA"/>
</dbReference>
<dbReference type="PANTHER" id="PTHR13774:SF39">
    <property type="entry name" value="BIOSYNTHESIS PROTEIN, PUTATIVE-RELATED"/>
    <property type="match status" value="1"/>
</dbReference>
<dbReference type="PANTHER" id="PTHR13774">
    <property type="entry name" value="PHENAZINE BIOSYNTHESIS PROTEIN"/>
    <property type="match status" value="1"/>
</dbReference>
<evidence type="ECO:0000313" key="3">
    <source>
        <dbReference type="EMBL" id="MFC7275381.1"/>
    </source>
</evidence>
<reference evidence="4" key="1">
    <citation type="journal article" date="2019" name="Int. J. Syst. Evol. Microbiol.">
        <title>The Global Catalogue of Microorganisms (GCM) 10K type strain sequencing project: providing services to taxonomists for standard genome sequencing and annotation.</title>
        <authorList>
            <consortium name="The Broad Institute Genomics Platform"/>
            <consortium name="The Broad Institute Genome Sequencing Center for Infectious Disease"/>
            <person name="Wu L."/>
            <person name="Ma J."/>
        </authorList>
    </citation>
    <scope>NUCLEOTIDE SEQUENCE [LARGE SCALE GENOMIC DNA]</scope>
    <source>
        <strain evidence="4">XZYJT-10</strain>
    </source>
</reference>
<dbReference type="Gene3D" id="3.10.310.10">
    <property type="entry name" value="Diaminopimelate Epimerase, Chain A, domain 1"/>
    <property type="match status" value="2"/>
</dbReference>